<proteinExistence type="predicted"/>
<organism evidence="2 3">
    <name type="scientific">Aspergillus kawachii</name>
    <name type="common">White koji mold</name>
    <name type="synonym">Aspergillus awamori var. kawachi</name>
    <dbReference type="NCBI Taxonomy" id="1069201"/>
    <lineage>
        <taxon>Eukaryota</taxon>
        <taxon>Fungi</taxon>
        <taxon>Dikarya</taxon>
        <taxon>Ascomycota</taxon>
        <taxon>Pezizomycotina</taxon>
        <taxon>Eurotiomycetes</taxon>
        <taxon>Eurotiomycetidae</taxon>
        <taxon>Eurotiales</taxon>
        <taxon>Aspergillaceae</taxon>
        <taxon>Aspergillus</taxon>
        <taxon>Aspergillus subgen. Circumdati</taxon>
    </lineage>
</organism>
<feature type="region of interest" description="Disordered" evidence="1">
    <location>
        <begin position="1"/>
        <end position="30"/>
    </location>
</feature>
<comment type="caution">
    <text evidence="2">The sequence shown here is derived from an EMBL/GenBank/DDBJ whole genome shotgun (WGS) entry which is preliminary data.</text>
</comment>
<evidence type="ECO:0000313" key="3">
    <source>
        <dbReference type="Proteomes" id="UP000075230"/>
    </source>
</evidence>
<name>A0A146FH24_ASPKA</name>
<reference evidence="3" key="2">
    <citation type="submission" date="2016-02" db="EMBL/GenBank/DDBJ databases">
        <title>Genome sequencing of Aspergillus luchuensis NBRC 4314.</title>
        <authorList>
            <person name="Yamada O."/>
        </authorList>
    </citation>
    <scope>NUCLEOTIDE SEQUENCE [LARGE SCALE GENOMIC DNA]</scope>
    <source>
        <strain evidence="3">RIB 2604</strain>
    </source>
</reference>
<gene>
    <name evidence="2" type="ORF">RIB2604_01804310</name>
</gene>
<protein>
    <submittedName>
        <fullName evidence="2">Zn(II)2Cys6 transcription factor</fullName>
    </submittedName>
</protein>
<dbReference type="EMBL" id="BCWF01000018">
    <property type="protein sequence ID" value="GAT24601.1"/>
    <property type="molecule type" value="Genomic_DNA"/>
</dbReference>
<reference evidence="2 3" key="1">
    <citation type="journal article" date="2016" name="DNA Res.">
        <title>Genome sequence of Aspergillus luchuensis NBRC 4314.</title>
        <authorList>
            <person name="Yamada O."/>
            <person name="Machida M."/>
            <person name="Hosoyama A."/>
            <person name="Goto M."/>
            <person name="Takahashi T."/>
            <person name="Futagami T."/>
            <person name="Yamagata Y."/>
            <person name="Takeuchi M."/>
            <person name="Kobayashi T."/>
            <person name="Koike H."/>
            <person name="Abe K."/>
            <person name="Asai K."/>
            <person name="Arita M."/>
            <person name="Fujita N."/>
            <person name="Fukuda K."/>
            <person name="Higa K."/>
            <person name="Horikawa H."/>
            <person name="Ishikawa T."/>
            <person name="Jinno K."/>
            <person name="Kato Y."/>
            <person name="Kirimura K."/>
            <person name="Mizutani O."/>
            <person name="Nakasone K."/>
            <person name="Sano M."/>
            <person name="Shiraishi Y."/>
            <person name="Tsukahara M."/>
            <person name="Gomi K."/>
        </authorList>
    </citation>
    <scope>NUCLEOTIDE SEQUENCE [LARGE SCALE GENOMIC DNA]</scope>
    <source>
        <strain evidence="2 3">RIB 2604</strain>
    </source>
</reference>
<evidence type="ECO:0000313" key="2">
    <source>
        <dbReference type="EMBL" id="GAT24601.1"/>
    </source>
</evidence>
<dbReference type="AlphaFoldDB" id="A0A146FH24"/>
<sequence>MALRRMKSAQQRRERGTAGASVNGGDATAPPQTLGVVARIECKAGVRQSAKTAILYRTENMRLDAMQSLNPNYLGESRLAMEFRQSLFNTGRLWSRSEVGSLWDGKLPTAPLSNHHPPISSDGLIQNLFSFQRFHDASIDF</sequence>
<accession>A0A146FH24</accession>
<dbReference type="Proteomes" id="UP000075230">
    <property type="component" value="Unassembled WGS sequence"/>
</dbReference>
<evidence type="ECO:0000256" key="1">
    <source>
        <dbReference type="SAM" id="MobiDB-lite"/>
    </source>
</evidence>